<keyword evidence="5" id="KW-0378">Hydrolase</keyword>
<dbReference type="PANTHER" id="PTHR37984:SF5">
    <property type="entry name" value="PROTEIN NYNRIN-LIKE"/>
    <property type="match status" value="1"/>
</dbReference>
<dbReference type="EMBL" id="QJKJ01014474">
    <property type="protein sequence ID" value="RDX64249.1"/>
    <property type="molecule type" value="Genomic_DNA"/>
</dbReference>
<dbReference type="CDD" id="cd09274">
    <property type="entry name" value="RNase_HI_RT_Ty3"/>
    <property type="match status" value="1"/>
</dbReference>
<dbReference type="InterPro" id="IPR050951">
    <property type="entry name" value="Retrovirus_Pol_polyprotein"/>
</dbReference>
<dbReference type="AlphaFoldDB" id="A0A371EE32"/>
<keyword evidence="4" id="KW-0255">Endonuclease</keyword>
<keyword evidence="2" id="KW-0548">Nucleotidyltransferase</keyword>
<dbReference type="Gene3D" id="3.10.20.370">
    <property type="match status" value="1"/>
</dbReference>
<keyword evidence="9" id="KW-1185">Reference proteome</keyword>
<keyword evidence="1" id="KW-0808">Transferase</keyword>
<gene>
    <name evidence="8" type="primary">pol</name>
    <name evidence="8" type="ORF">CR513_57216</name>
</gene>
<accession>A0A371EE32</accession>
<name>A0A371EE32_MUCPR</name>
<evidence type="ECO:0000256" key="1">
    <source>
        <dbReference type="ARBA" id="ARBA00022679"/>
    </source>
</evidence>
<dbReference type="InterPro" id="IPR043502">
    <property type="entry name" value="DNA/RNA_pol_sf"/>
</dbReference>
<dbReference type="GO" id="GO:0016787">
    <property type="term" value="F:hydrolase activity"/>
    <property type="evidence" value="ECO:0007669"/>
    <property type="project" value="UniProtKB-KW"/>
</dbReference>
<dbReference type="GO" id="GO:0004519">
    <property type="term" value="F:endonuclease activity"/>
    <property type="evidence" value="ECO:0007669"/>
    <property type="project" value="UniProtKB-KW"/>
</dbReference>
<keyword evidence="6" id="KW-0695">RNA-directed DNA polymerase</keyword>
<reference evidence="8" key="1">
    <citation type="submission" date="2018-05" db="EMBL/GenBank/DDBJ databases">
        <title>Draft genome of Mucuna pruriens seed.</title>
        <authorList>
            <person name="Nnadi N.E."/>
            <person name="Vos R."/>
            <person name="Hasami M.H."/>
            <person name="Devisetty U.K."/>
            <person name="Aguiy J.C."/>
        </authorList>
    </citation>
    <scope>NUCLEOTIDE SEQUENCE [LARGE SCALE GENOMIC DNA]</scope>
    <source>
        <strain evidence="8">JCA_2017</strain>
    </source>
</reference>
<evidence type="ECO:0000313" key="9">
    <source>
        <dbReference type="Proteomes" id="UP000257109"/>
    </source>
</evidence>
<evidence type="ECO:0000256" key="5">
    <source>
        <dbReference type="ARBA" id="ARBA00022801"/>
    </source>
</evidence>
<dbReference type="OrthoDB" id="10058156at2759"/>
<comment type="caution">
    <text evidence="8">The sequence shown here is derived from an EMBL/GenBank/DDBJ whole genome shotgun (WGS) entry which is preliminary data.</text>
</comment>
<organism evidence="8 9">
    <name type="scientific">Mucuna pruriens</name>
    <name type="common">Velvet bean</name>
    <name type="synonym">Dolichos pruriens</name>
    <dbReference type="NCBI Taxonomy" id="157652"/>
    <lineage>
        <taxon>Eukaryota</taxon>
        <taxon>Viridiplantae</taxon>
        <taxon>Streptophyta</taxon>
        <taxon>Embryophyta</taxon>
        <taxon>Tracheophyta</taxon>
        <taxon>Spermatophyta</taxon>
        <taxon>Magnoliopsida</taxon>
        <taxon>eudicotyledons</taxon>
        <taxon>Gunneridae</taxon>
        <taxon>Pentapetalae</taxon>
        <taxon>rosids</taxon>
        <taxon>fabids</taxon>
        <taxon>Fabales</taxon>
        <taxon>Fabaceae</taxon>
        <taxon>Papilionoideae</taxon>
        <taxon>50 kb inversion clade</taxon>
        <taxon>NPAAA clade</taxon>
        <taxon>indigoferoid/millettioid clade</taxon>
        <taxon>Phaseoleae</taxon>
        <taxon>Mucuna</taxon>
    </lineage>
</organism>
<dbReference type="InterPro" id="IPR041373">
    <property type="entry name" value="RT_RNaseH"/>
</dbReference>
<dbReference type="PANTHER" id="PTHR37984">
    <property type="entry name" value="PROTEIN CBG26694"/>
    <property type="match status" value="1"/>
</dbReference>
<dbReference type="Proteomes" id="UP000257109">
    <property type="component" value="Unassembled WGS sequence"/>
</dbReference>
<evidence type="ECO:0000256" key="2">
    <source>
        <dbReference type="ARBA" id="ARBA00022695"/>
    </source>
</evidence>
<keyword evidence="3" id="KW-0540">Nuclease</keyword>
<sequence>LTSVLIPLAFQPPSFTAFKSETEVVHLCSVCLHLAETKPDCLCRGRLGSVSVESNSASAETKGIVLGRLVSSRGIEVDKAKVNIITSLPNPTSVRFIKNFSMITLPLSKLVQKDVDFVFDHHCIEAFQELKKRLTCTPILPAPNCGYPFGLKCDASNSALGVVLGQRVSKQLDFIAYASRTMDLAQINYTTIEKGLLAIVFALEKFHSYLLGSKIIIFSDHVALKFLLKTLNAKPDAKSRLIRWMLLLEEFDLEIRDKKGVENAVADHLSRLERGVDPLPIQDEFPNNAETLKCKVQTHTQLGAKLLSVETVATQQADDNAGFVNKRLESETTYIIKNKVQTQGLNSMNPSSTAIAMTLRIRSTRVRWKAKWSPLATFGLSVLDLRFINREKHH</sequence>
<feature type="non-terminal residue" evidence="8">
    <location>
        <position position="1"/>
    </location>
</feature>
<dbReference type="FunFam" id="3.10.20.370:FF:000001">
    <property type="entry name" value="Retrovirus-related Pol polyprotein from transposon 17.6-like protein"/>
    <property type="match status" value="1"/>
</dbReference>
<feature type="domain" description="Reverse transcriptase RNase H-like" evidence="7">
    <location>
        <begin position="147"/>
        <end position="251"/>
    </location>
</feature>
<dbReference type="SUPFAM" id="SSF56672">
    <property type="entry name" value="DNA/RNA polymerases"/>
    <property type="match status" value="1"/>
</dbReference>
<dbReference type="Gene3D" id="3.30.70.270">
    <property type="match status" value="1"/>
</dbReference>
<proteinExistence type="predicted"/>
<evidence type="ECO:0000259" key="7">
    <source>
        <dbReference type="Pfam" id="PF17917"/>
    </source>
</evidence>
<dbReference type="InterPro" id="IPR043128">
    <property type="entry name" value="Rev_trsase/Diguanyl_cyclase"/>
</dbReference>
<dbReference type="Pfam" id="PF17917">
    <property type="entry name" value="RT_RNaseH"/>
    <property type="match status" value="1"/>
</dbReference>
<dbReference type="GO" id="GO:0003964">
    <property type="term" value="F:RNA-directed DNA polymerase activity"/>
    <property type="evidence" value="ECO:0007669"/>
    <property type="project" value="UniProtKB-KW"/>
</dbReference>
<evidence type="ECO:0000256" key="3">
    <source>
        <dbReference type="ARBA" id="ARBA00022722"/>
    </source>
</evidence>
<evidence type="ECO:0000313" key="8">
    <source>
        <dbReference type="EMBL" id="RDX64249.1"/>
    </source>
</evidence>
<evidence type="ECO:0000256" key="4">
    <source>
        <dbReference type="ARBA" id="ARBA00022759"/>
    </source>
</evidence>
<protein>
    <submittedName>
        <fullName evidence="8">Retrovirus-related Pol polyprotein from transposon 17.6</fullName>
    </submittedName>
</protein>
<evidence type="ECO:0000256" key="6">
    <source>
        <dbReference type="ARBA" id="ARBA00022918"/>
    </source>
</evidence>